<accession>A0A8C9Y8X2</accession>
<protein>
    <recommendedName>
        <fullName evidence="3">Selenoprotein L</fullName>
    </recommendedName>
</protein>
<organism evidence="1 2">
    <name type="scientific">Sander lucioperca</name>
    <name type="common">Pike-perch</name>
    <name type="synonym">Perca lucioperca</name>
    <dbReference type="NCBI Taxonomy" id="283035"/>
    <lineage>
        <taxon>Eukaryota</taxon>
        <taxon>Metazoa</taxon>
        <taxon>Chordata</taxon>
        <taxon>Craniata</taxon>
        <taxon>Vertebrata</taxon>
        <taxon>Euteleostomi</taxon>
        <taxon>Actinopterygii</taxon>
        <taxon>Neopterygii</taxon>
        <taxon>Teleostei</taxon>
        <taxon>Neoteleostei</taxon>
        <taxon>Acanthomorphata</taxon>
        <taxon>Eupercaria</taxon>
        <taxon>Perciformes</taxon>
        <taxon>Percoidei</taxon>
        <taxon>Percidae</taxon>
        <taxon>Luciopercinae</taxon>
        <taxon>Sander</taxon>
    </lineage>
</organism>
<evidence type="ECO:0000313" key="1">
    <source>
        <dbReference type="Ensembl" id="ENSSLUP00000020751.1"/>
    </source>
</evidence>
<dbReference type="Proteomes" id="UP000694568">
    <property type="component" value="Unplaced"/>
</dbReference>
<gene>
    <name evidence="1" type="primary">selenol</name>
</gene>
<proteinExistence type="predicted"/>
<keyword evidence="2" id="KW-1185">Reference proteome</keyword>
<evidence type="ECO:0008006" key="3">
    <source>
        <dbReference type="Google" id="ProtNLM"/>
    </source>
</evidence>
<evidence type="ECO:0000313" key="2">
    <source>
        <dbReference type="Proteomes" id="UP000694568"/>
    </source>
</evidence>
<dbReference type="GeneTree" id="ENSGT00980000202128"/>
<name>A0A8C9Y8X2_SANLU</name>
<dbReference type="Ensembl" id="ENSSLUT00000021413.1">
    <property type="protein sequence ID" value="ENSSLUP00000020751.1"/>
    <property type="gene ID" value="ENSSLUG00000009578.1"/>
</dbReference>
<reference evidence="1" key="2">
    <citation type="submission" date="2025-09" db="UniProtKB">
        <authorList>
            <consortium name="Ensembl"/>
        </authorList>
    </citation>
    <scope>IDENTIFICATION</scope>
</reference>
<sequence>MAEDVTVSEETLTSALTLLVNVSKVLLQTAKQDAEDSLETFVPDKITTLLGLMAAGTDFYKSLGVKKKSEAEDLWQKSYHHAAVREQVEELLQLESEWDSFLESVDRGLQTPYGQLAGGQIADSLSPDTAFTDGRSGKSVTLGQFLGQGQKLLLVLIRHFG</sequence>
<reference evidence="1" key="1">
    <citation type="submission" date="2025-08" db="UniProtKB">
        <authorList>
            <consortium name="Ensembl"/>
        </authorList>
    </citation>
    <scope>IDENTIFICATION</scope>
</reference>
<dbReference type="AlphaFoldDB" id="A0A8C9Y8X2"/>